<protein>
    <submittedName>
        <fullName evidence="1">Uncharacterized protein</fullName>
    </submittedName>
</protein>
<dbReference type="Pfam" id="PF10564">
    <property type="entry name" value="MAR_sialic_bdg"/>
    <property type="match status" value="1"/>
</dbReference>
<dbReference type="InterPro" id="IPR019562">
    <property type="entry name" value="Micronemal-adhesive-rpt_sia-bd"/>
</dbReference>
<organism evidence="1">
    <name type="scientific">Oikopleura dioica</name>
    <name type="common">Tunicate</name>
    <dbReference type="NCBI Taxonomy" id="34765"/>
    <lineage>
        <taxon>Eukaryota</taxon>
        <taxon>Metazoa</taxon>
        <taxon>Chordata</taxon>
        <taxon>Tunicata</taxon>
        <taxon>Appendicularia</taxon>
        <taxon>Copelata</taxon>
        <taxon>Oikopleuridae</taxon>
        <taxon>Oikopleura</taxon>
    </lineage>
</organism>
<keyword evidence="2" id="KW-1185">Reference proteome</keyword>
<dbReference type="OrthoDB" id="10543220at2759"/>
<dbReference type="InParanoid" id="E4WWR1"/>
<evidence type="ECO:0000313" key="2">
    <source>
        <dbReference type="Proteomes" id="UP000001307"/>
    </source>
</evidence>
<dbReference type="EMBL" id="FN653018">
    <property type="protein sequence ID" value="CBY21803.1"/>
    <property type="molecule type" value="Genomic_DNA"/>
</dbReference>
<name>E4WWR1_OIKDI</name>
<dbReference type="Gene3D" id="3.90.640.70">
    <property type="match status" value="10"/>
</dbReference>
<dbReference type="Proteomes" id="UP000001307">
    <property type="component" value="Unassembled WGS sequence"/>
</dbReference>
<sequence>MHPDAAEFPFKCAKAKSKMVARYGLNKNGANPGWRCYRYTHQSSVTEACIGTDGQLTSEGCSDPIHEEGDYCNRVAEIEEILQDACKCQFQQRLDDFCGQMSPTGTGDFFCPKAAGYEGAMVARYHVNKKGGGPAWRCYGEIWDKSFINSCLDETGELTSENCTEVNPWRAEYCARSLAMEDIIANTACDASTTTSTTTTTTALTTTSQNNCNIQKRLDDYCKKMSPDASGEFMCNRADGFEGTMVARYGLNKNGGGPDWRCYAWTTQTSNQPACISSDGTFTSEGCTDPTADGGKYCTRPVEMQQIIDDALSECFDEPIECPVQAEMDAFCAQMRPDALGDFKCTRSRGYEGRMVARFGPNMSGSNHGWRCYGPQYDSSTTEACIGLDGKRTSVGCSDPNFAAGFLCTRTEQLEAIISSTLESCGIITTTTTTTTTVVTTEITTTVTTTSTPSSPIQNHCGLQAKLDAYCSQMSATGVGDFMCTRMRGFDGLAVARHGMNINKDGPLWRCYAETMPVNTENACINDFGEMTAAGCSDPVEWTGKYCTRDSQIATIIEQDAGSRPYQAALDDYCSKMSPAGEGKFLCARATGFEGNMKARFDVNKNGANPMWRCYGEFENTESAICLNDLGEHTEDCPEPIFVNGRYCTRDEEMKEIISSLGSEKLDDFCGKMSSAGSDDFFCAKASVVEAKGMKMVARFGLNKNGGAPAWRCYGYTRTSTSESCLDDWGDLTSCSDPIGDDGVYCSKTAEIIDLIAENSGSRRYQEILDDYCSQMSPSGAGEFLCNRAAGSEGRMKARFGFNKNSANPMWRCYADFENNQDDLCLDEYEKLDAYCSRMSSTGEGEFLCPKASKIEPHGLKMVARYSVNKNGGSPAWRCYGYLKTTSADSCVDDWGQLTSCLEPIASDAVYCARTEQLEAIITSSNGVRRYQQVLDEYCSFMSPAGFAEFLCNRAAGVEGTMKARFGVNKNGANPTWRCYGYFNNDLDDFCLDDFGERTSPCSSPIYDGGKYCTREIEMSDMITSMKNGNCPATAPPTTTSESF</sequence>
<accession>E4WWR1</accession>
<proteinExistence type="predicted"/>
<dbReference type="AlphaFoldDB" id="E4WWR1"/>
<gene>
    <name evidence="1" type="ORF">GSOID_T00011330001</name>
</gene>
<evidence type="ECO:0000313" key="1">
    <source>
        <dbReference type="EMBL" id="CBY21803.1"/>
    </source>
</evidence>
<reference evidence="1" key="1">
    <citation type="journal article" date="2010" name="Science">
        <title>Plasticity of animal genome architecture unmasked by rapid evolution of a pelagic tunicate.</title>
        <authorList>
            <person name="Denoeud F."/>
            <person name="Henriet S."/>
            <person name="Mungpakdee S."/>
            <person name="Aury J.M."/>
            <person name="Da Silva C."/>
            <person name="Brinkmann H."/>
            <person name="Mikhaleva J."/>
            <person name="Olsen L.C."/>
            <person name="Jubin C."/>
            <person name="Canestro C."/>
            <person name="Bouquet J.M."/>
            <person name="Danks G."/>
            <person name="Poulain J."/>
            <person name="Campsteijn C."/>
            <person name="Adamski M."/>
            <person name="Cross I."/>
            <person name="Yadetie F."/>
            <person name="Muffato M."/>
            <person name="Louis A."/>
            <person name="Butcher S."/>
            <person name="Tsagkogeorga G."/>
            <person name="Konrad A."/>
            <person name="Singh S."/>
            <person name="Jensen M.F."/>
            <person name="Cong E.H."/>
            <person name="Eikeseth-Otteraa H."/>
            <person name="Noel B."/>
            <person name="Anthouard V."/>
            <person name="Porcel B.M."/>
            <person name="Kachouri-Lafond R."/>
            <person name="Nishino A."/>
            <person name="Ugolini M."/>
            <person name="Chourrout P."/>
            <person name="Nishida H."/>
            <person name="Aasland R."/>
            <person name="Huzurbazar S."/>
            <person name="Westhof E."/>
            <person name="Delsuc F."/>
            <person name="Lehrach H."/>
            <person name="Reinhardt R."/>
            <person name="Weissenbach J."/>
            <person name="Roy S.W."/>
            <person name="Artiguenave F."/>
            <person name="Postlethwait J.H."/>
            <person name="Manak J.R."/>
            <person name="Thompson E.M."/>
            <person name="Jaillon O."/>
            <person name="Du Pasquier L."/>
            <person name="Boudinot P."/>
            <person name="Liberles D.A."/>
            <person name="Volff J.N."/>
            <person name="Philippe H."/>
            <person name="Lenhard B."/>
            <person name="Roest Crollius H."/>
            <person name="Wincker P."/>
            <person name="Chourrout D."/>
        </authorList>
    </citation>
    <scope>NUCLEOTIDE SEQUENCE [LARGE SCALE GENOMIC DNA]</scope>
</reference>